<comment type="subcellular location">
    <subcellularLocation>
        <location evidence="2">Cell inner membrane</location>
    </subcellularLocation>
    <subcellularLocation>
        <location evidence="1">Periplasm</location>
    </subcellularLocation>
</comment>
<keyword evidence="6" id="KW-0997">Cell inner membrane</keyword>
<keyword evidence="4" id="KW-0813">Transport</keyword>
<reference evidence="9" key="2">
    <citation type="submission" date="2020-09" db="EMBL/GenBank/DDBJ databases">
        <authorList>
            <person name="Sun Q."/>
            <person name="Zhou Y."/>
        </authorList>
    </citation>
    <scope>NUCLEOTIDE SEQUENCE</scope>
    <source>
        <strain evidence="9">CGMCC 1.16134</strain>
    </source>
</reference>
<dbReference type="GO" id="GO:0042597">
    <property type="term" value="C:periplasmic space"/>
    <property type="evidence" value="ECO:0007669"/>
    <property type="project" value="UniProtKB-SubCell"/>
</dbReference>
<evidence type="ECO:0000256" key="1">
    <source>
        <dbReference type="ARBA" id="ARBA00004418"/>
    </source>
</evidence>
<dbReference type="EMBL" id="BMKR01000017">
    <property type="protein sequence ID" value="GGF90638.1"/>
    <property type="molecule type" value="Genomic_DNA"/>
</dbReference>
<accession>A0A917CKL9</accession>
<comment type="similarity">
    <text evidence="3">Belongs to the bacterial solute-binding protein SsuA/TauA family.</text>
</comment>
<gene>
    <name evidence="9" type="ORF">GCM10010912_39700</name>
</gene>
<keyword evidence="8" id="KW-0472">Membrane</keyword>
<dbReference type="CDD" id="cd13553">
    <property type="entry name" value="PBP2_NrtA_CpmA_like"/>
    <property type="match status" value="1"/>
</dbReference>
<dbReference type="Pfam" id="PF13379">
    <property type="entry name" value="NMT1_2"/>
    <property type="match status" value="1"/>
</dbReference>
<name>A0A917CKL9_9BACL</name>
<keyword evidence="5" id="KW-1003">Cell membrane</keyword>
<dbReference type="PANTHER" id="PTHR30024">
    <property type="entry name" value="ALIPHATIC SULFONATES-BINDING PROTEIN-RELATED"/>
    <property type="match status" value="1"/>
</dbReference>
<evidence type="ECO:0000256" key="4">
    <source>
        <dbReference type="ARBA" id="ARBA00022448"/>
    </source>
</evidence>
<dbReference type="InterPro" id="IPR010067">
    <property type="entry name" value="ABC_SsuA_sub-bd"/>
</dbReference>
<comment type="caution">
    <text evidence="9">The sequence shown here is derived from an EMBL/GenBank/DDBJ whole genome shotgun (WGS) entry which is preliminary data.</text>
</comment>
<reference evidence="9" key="1">
    <citation type="journal article" date="2014" name="Int. J. Syst. Evol. Microbiol.">
        <title>Complete genome sequence of Corynebacterium casei LMG S-19264T (=DSM 44701T), isolated from a smear-ripened cheese.</title>
        <authorList>
            <consortium name="US DOE Joint Genome Institute (JGI-PGF)"/>
            <person name="Walter F."/>
            <person name="Albersmeier A."/>
            <person name="Kalinowski J."/>
            <person name="Ruckert C."/>
        </authorList>
    </citation>
    <scope>NUCLEOTIDE SEQUENCE</scope>
    <source>
        <strain evidence="9">CGMCC 1.16134</strain>
    </source>
</reference>
<protein>
    <submittedName>
        <fullName evidence="9">Sulfate ABC transporter substrate-binding protein</fullName>
    </submittedName>
</protein>
<dbReference type="GO" id="GO:0042626">
    <property type="term" value="F:ATPase-coupled transmembrane transporter activity"/>
    <property type="evidence" value="ECO:0007669"/>
    <property type="project" value="InterPro"/>
</dbReference>
<organism evidence="9 10">
    <name type="scientific">Paenibacillus albidus</name>
    <dbReference type="NCBI Taxonomy" id="2041023"/>
    <lineage>
        <taxon>Bacteria</taxon>
        <taxon>Bacillati</taxon>
        <taxon>Bacillota</taxon>
        <taxon>Bacilli</taxon>
        <taxon>Bacillales</taxon>
        <taxon>Paenibacillaceae</taxon>
        <taxon>Paenibacillus</taxon>
    </lineage>
</organism>
<evidence type="ECO:0000313" key="9">
    <source>
        <dbReference type="EMBL" id="GGF90638.1"/>
    </source>
</evidence>
<dbReference type="PANTHER" id="PTHR30024:SF47">
    <property type="entry name" value="TAURINE-BINDING PERIPLASMIC PROTEIN"/>
    <property type="match status" value="1"/>
</dbReference>
<dbReference type="Gene3D" id="3.40.190.10">
    <property type="entry name" value="Periplasmic binding protein-like II"/>
    <property type="match status" value="2"/>
</dbReference>
<sequence>MKIGLLKNVTHAPAFVAIKKGYLQDRLGANVKIEVKGFNNGSDFSTAMATGQIDIGYVGPSPVINQYVRSKNIKILSGANNGGAVLVARKGSGVTSVKDLAGKLIAIPTKGSTNEISLRLLLQEQGLKVTTDKNGAQLIAMAPADTLTAMKQGQIDAVLLPEPWGTQIANEGIGDIIVEWDQIPPNRGNYPLTIIVSNDDFLKNYRNLAKSVLLANEDAIKFIKDSPDDTYSLVSDELKELTGKGLDVELIKATLSHLSLTTNIDQDALETMAQVAVDAGYVKGVGADGLDLAGLYDLSLLKETQEGK</sequence>
<dbReference type="Proteomes" id="UP000637643">
    <property type="component" value="Unassembled WGS sequence"/>
</dbReference>
<keyword evidence="10" id="KW-1185">Reference proteome</keyword>
<evidence type="ECO:0000256" key="3">
    <source>
        <dbReference type="ARBA" id="ARBA00010742"/>
    </source>
</evidence>
<evidence type="ECO:0000313" key="10">
    <source>
        <dbReference type="Proteomes" id="UP000637643"/>
    </source>
</evidence>
<dbReference type="AlphaFoldDB" id="A0A917CKL9"/>
<keyword evidence="7" id="KW-0732">Signal</keyword>
<evidence type="ECO:0000256" key="7">
    <source>
        <dbReference type="ARBA" id="ARBA00022729"/>
    </source>
</evidence>
<dbReference type="NCBIfam" id="TIGR01728">
    <property type="entry name" value="SsuA_fam"/>
    <property type="match status" value="1"/>
</dbReference>
<dbReference type="SUPFAM" id="SSF53850">
    <property type="entry name" value="Periplasmic binding protein-like II"/>
    <property type="match status" value="1"/>
</dbReference>
<proteinExistence type="inferred from homology"/>
<evidence type="ECO:0000256" key="6">
    <source>
        <dbReference type="ARBA" id="ARBA00022519"/>
    </source>
</evidence>
<evidence type="ECO:0000256" key="2">
    <source>
        <dbReference type="ARBA" id="ARBA00004533"/>
    </source>
</evidence>
<dbReference type="InterPro" id="IPR044527">
    <property type="entry name" value="NrtA/CpmA_ABC-bd_dom"/>
</dbReference>
<evidence type="ECO:0000256" key="8">
    <source>
        <dbReference type="ARBA" id="ARBA00023136"/>
    </source>
</evidence>
<evidence type="ECO:0000256" key="5">
    <source>
        <dbReference type="ARBA" id="ARBA00022475"/>
    </source>
</evidence>
<dbReference type="GO" id="GO:0005886">
    <property type="term" value="C:plasma membrane"/>
    <property type="evidence" value="ECO:0007669"/>
    <property type="project" value="UniProtKB-SubCell"/>
</dbReference>